<evidence type="ECO:0000256" key="4">
    <source>
        <dbReference type="ARBA" id="ARBA00022719"/>
    </source>
</evidence>
<keyword evidence="13" id="KW-1185">Reference proteome</keyword>
<keyword evidence="8" id="KW-1015">Disulfide bond</keyword>
<reference evidence="13" key="1">
    <citation type="submission" date="2012-06" db="EMBL/GenBank/DDBJ databases">
        <title>The complete genome of Flexibacter litoralis DSM 6794.</title>
        <authorList>
            <person name="Lucas S."/>
            <person name="Copeland A."/>
            <person name="Lapidus A."/>
            <person name="Glavina del Rio T."/>
            <person name="Dalin E."/>
            <person name="Tice H."/>
            <person name="Bruce D."/>
            <person name="Goodwin L."/>
            <person name="Pitluck S."/>
            <person name="Peters L."/>
            <person name="Ovchinnikova G."/>
            <person name="Lu M."/>
            <person name="Kyrpides N."/>
            <person name="Mavromatis K."/>
            <person name="Ivanova N."/>
            <person name="Brettin T."/>
            <person name="Detter J.C."/>
            <person name="Han C."/>
            <person name="Larimer F."/>
            <person name="Land M."/>
            <person name="Hauser L."/>
            <person name="Markowitz V."/>
            <person name="Cheng J.-F."/>
            <person name="Hugenholtz P."/>
            <person name="Woyke T."/>
            <person name="Wu D."/>
            <person name="Spring S."/>
            <person name="Lang E."/>
            <person name="Kopitz M."/>
            <person name="Brambilla E."/>
            <person name="Klenk H.-P."/>
            <person name="Eisen J.A."/>
        </authorList>
    </citation>
    <scope>NUCLEOTIDE SEQUENCE [LARGE SCALE GENOMIC DNA]</scope>
    <source>
        <strain evidence="13">ATCC 23117 / DSM 6794 / NBRC 15988 / NCIMB 1366 / Sio-4</strain>
    </source>
</reference>
<dbReference type="Pfam" id="PF07884">
    <property type="entry name" value="VKOR"/>
    <property type="match status" value="1"/>
</dbReference>
<keyword evidence="3 10" id="KW-0812">Transmembrane</keyword>
<name>I4AHC2_BERLS</name>
<sequence length="541" mass="61796">MKTIISILLDKLEVSYTPVYLQKLTEKCNQAQTLSDITLLLAYYKVESLAVQIGREELSEIPLPALVLASQKDENGKTHNDYSILEEVRENEVALINVKAEKEIIQIEDFEKSWTGYTLLLDKNENAAESNYLAHKKAEKKQSIFDSVKTIIQVLVGISFLFLIGKSFSETSTNNVKSIFEISFYVLHSVGFIISAILLSGEIFKENVIFKKACKALGKSSCADTNTTEKSKIESLKKWFTFSELGIYYFFGAFLFLVISKFQNDFLAFMLQSLFSVLGIFAVITSLYYQKFILKKWCSLCVSVMAVLFIESVLGGMYLFISQNDLAEITISPLLSPFAIAIFSFLLPVFVWNILKPILTKYNSYKNEMKNLHSFKYDFEVFKTLLYQSKRIDVSEVPTHFVEGNTASDENPVSLVVISRPTCPPCISAKKDLQKLRENFGSYFKMTTCHLTANQTSEDYKQISELLSKLPTSYSEVEKEHIISHHYAWINQQEISFTPAFILNGYLLPEKYTVSDLNYFMVHLANEMEEEIQINQEELVS</sequence>
<feature type="transmembrane region" description="Helical" evidence="10">
    <location>
        <begin position="300"/>
        <end position="321"/>
    </location>
</feature>
<evidence type="ECO:0000256" key="2">
    <source>
        <dbReference type="ARBA" id="ARBA00006214"/>
    </source>
</evidence>
<accession>I4AHC2</accession>
<dbReference type="RefSeq" id="WP_014796815.1">
    <property type="nucleotide sequence ID" value="NC_018018.1"/>
</dbReference>
<feature type="transmembrane region" description="Helical" evidence="10">
    <location>
        <begin position="266"/>
        <end position="288"/>
    </location>
</feature>
<dbReference type="Gene3D" id="3.90.70.10">
    <property type="entry name" value="Cysteine proteinases"/>
    <property type="match status" value="1"/>
</dbReference>
<dbReference type="Pfam" id="PF03412">
    <property type="entry name" value="Peptidase_C39"/>
    <property type="match status" value="1"/>
</dbReference>
<dbReference type="InterPro" id="IPR005074">
    <property type="entry name" value="Peptidase_C39"/>
</dbReference>
<proteinExistence type="inferred from homology"/>
<dbReference type="GO" id="GO:0016020">
    <property type="term" value="C:membrane"/>
    <property type="evidence" value="ECO:0007669"/>
    <property type="project" value="UniProtKB-SubCell"/>
</dbReference>
<evidence type="ECO:0000313" key="13">
    <source>
        <dbReference type="Proteomes" id="UP000006054"/>
    </source>
</evidence>
<dbReference type="OrthoDB" id="1100563at2"/>
<keyword evidence="9" id="KW-0676">Redox-active center</keyword>
<feature type="transmembrane region" description="Helical" evidence="10">
    <location>
        <begin position="144"/>
        <end position="164"/>
    </location>
</feature>
<keyword evidence="7 10" id="KW-0472">Membrane</keyword>
<comment type="similarity">
    <text evidence="2">Belongs to the VKOR family.</text>
</comment>
<dbReference type="InterPro" id="IPR038354">
    <property type="entry name" value="VKOR_sf"/>
</dbReference>
<evidence type="ECO:0000256" key="9">
    <source>
        <dbReference type="ARBA" id="ARBA00023284"/>
    </source>
</evidence>
<keyword evidence="5 10" id="KW-1133">Transmembrane helix</keyword>
<evidence type="ECO:0000256" key="10">
    <source>
        <dbReference type="SAM" id="Phobius"/>
    </source>
</evidence>
<evidence type="ECO:0000256" key="5">
    <source>
        <dbReference type="ARBA" id="ARBA00022989"/>
    </source>
</evidence>
<evidence type="ECO:0000259" key="11">
    <source>
        <dbReference type="PROSITE" id="PS50990"/>
    </source>
</evidence>
<keyword evidence="6" id="KW-0560">Oxidoreductase</keyword>
<keyword evidence="4" id="KW-0874">Quinone</keyword>
<dbReference type="GO" id="GO:0048038">
    <property type="term" value="F:quinone binding"/>
    <property type="evidence" value="ECO:0007669"/>
    <property type="project" value="UniProtKB-KW"/>
</dbReference>
<dbReference type="EMBL" id="CP003345">
    <property type="protein sequence ID" value="AFM03357.1"/>
    <property type="molecule type" value="Genomic_DNA"/>
</dbReference>
<dbReference type="Proteomes" id="UP000006054">
    <property type="component" value="Chromosome"/>
</dbReference>
<evidence type="ECO:0000256" key="7">
    <source>
        <dbReference type="ARBA" id="ARBA00023136"/>
    </source>
</evidence>
<organism evidence="12 13">
    <name type="scientific">Bernardetia litoralis (strain ATCC 23117 / DSM 6794 / NBRC 15988 / NCIMB 1366 / Fx l1 / Sio-4)</name>
    <name type="common">Flexibacter litoralis</name>
    <dbReference type="NCBI Taxonomy" id="880071"/>
    <lineage>
        <taxon>Bacteria</taxon>
        <taxon>Pseudomonadati</taxon>
        <taxon>Bacteroidota</taxon>
        <taxon>Cytophagia</taxon>
        <taxon>Cytophagales</taxon>
        <taxon>Bernardetiaceae</taxon>
        <taxon>Bernardetia</taxon>
    </lineage>
</organism>
<comment type="subcellular location">
    <subcellularLocation>
        <location evidence="1">Membrane</location>
        <topology evidence="1">Multi-pass membrane protein</topology>
    </subcellularLocation>
</comment>
<dbReference type="InterPro" id="IPR012932">
    <property type="entry name" value="VKOR"/>
</dbReference>
<dbReference type="AlphaFoldDB" id="I4AHC2"/>
<dbReference type="GO" id="GO:0006508">
    <property type="term" value="P:proteolysis"/>
    <property type="evidence" value="ECO:0007669"/>
    <property type="project" value="InterPro"/>
</dbReference>
<dbReference type="KEGG" id="fli:Fleli_0902"/>
<dbReference type="Gene3D" id="1.20.1440.130">
    <property type="entry name" value="VKOR domain"/>
    <property type="match status" value="1"/>
</dbReference>
<dbReference type="GO" id="GO:0016491">
    <property type="term" value="F:oxidoreductase activity"/>
    <property type="evidence" value="ECO:0007669"/>
    <property type="project" value="UniProtKB-KW"/>
</dbReference>
<feature type="transmembrane region" description="Helical" evidence="10">
    <location>
        <begin position="184"/>
        <end position="204"/>
    </location>
</feature>
<evidence type="ECO:0000256" key="8">
    <source>
        <dbReference type="ARBA" id="ARBA00023157"/>
    </source>
</evidence>
<gene>
    <name evidence="12" type="ordered locus">Fleli_0902</name>
</gene>
<evidence type="ECO:0000256" key="6">
    <source>
        <dbReference type="ARBA" id="ARBA00023002"/>
    </source>
</evidence>
<dbReference type="CDD" id="cd12921">
    <property type="entry name" value="VKOR_4"/>
    <property type="match status" value="1"/>
</dbReference>
<dbReference type="InterPro" id="IPR036249">
    <property type="entry name" value="Thioredoxin-like_sf"/>
</dbReference>
<dbReference type="GO" id="GO:0005524">
    <property type="term" value="F:ATP binding"/>
    <property type="evidence" value="ECO:0007669"/>
    <property type="project" value="InterPro"/>
</dbReference>
<dbReference type="eggNOG" id="COG1651">
    <property type="taxonomic scope" value="Bacteria"/>
</dbReference>
<dbReference type="PROSITE" id="PS50990">
    <property type="entry name" value="PEPTIDASE_C39"/>
    <property type="match status" value="1"/>
</dbReference>
<dbReference type="GO" id="GO:0008233">
    <property type="term" value="F:peptidase activity"/>
    <property type="evidence" value="ECO:0007669"/>
    <property type="project" value="InterPro"/>
</dbReference>
<feature type="transmembrane region" description="Helical" evidence="10">
    <location>
        <begin position="333"/>
        <end position="355"/>
    </location>
</feature>
<evidence type="ECO:0000256" key="1">
    <source>
        <dbReference type="ARBA" id="ARBA00004141"/>
    </source>
</evidence>
<protein>
    <submittedName>
        <fullName evidence="12">ABC-type bacteriocin/lantibiotic exporter with N-terminal double-glycine peptidase domain</fullName>
    </submittedName>
</protein>
<feature type="domain" description="Peptidase C39" evidence="11">
    <location>
        <begin position="1"/>
        <end position="121"/>
    </location>
</feature>
<evidence type="ECO:0000256" key="3">
    <source>
        <dbReference type="ARBA" id="ARBA00022692"/>
    </source>
</evidence>
<feature type="transmembrane region" description="Helical" evidence="10">
    <location>
        <begin position="239"/>
        <end position="260"/>
    </location>
</feature>
<dbReference type="HOGENOM" id="CLU_037935_1_0_10"/>
<dbReference type="STRING" id="880071.Fleli_0902"/>
<dbReference type="SUPFAM" id="SSF52833">
    <property type="entry name" value="Thioredoxin-like"/>
    <property type="match status" value="1"/>
</dbReference>
<evidence type="ECO:0000313" key="12">
    <source>
        <dbReference type="EMBL" id="AFM03357.1"/>
    </source>
</evidence>